<dbReference type="Pfam" id="PF13714">
    <property type="entry name" value="PEP_mutase"/>
    <property type="match status" value="1"/>
</dbReference>
<dbReference type="InterPro" id="IPR015813">
    <property type="entry name" value="Pyrv/PenolPyrv_kinase-like_dom"/>
</dbReference>
<dbReference type="Proteomes" id="UP001597403">
    <property type="component" value="Unassembled WGS sequence"/>
</dbReference>
<reference evidence="6" key="1">
    <citation type="journal article" date="2019" name="Int. J. Syst. Evol. Microbiol.">
        <title>The Global Catalogue of Microorganisms (GCM) 10K type strain sequencing project: providing services to taxonomists for standard genome sequencing and annotation.</title>
        <authorList>
            <consortium name="The Broad Institute Genomics Platform"/>
            <consortium name="The Broad Institute Genome Sequencing Center for Infectious Disease"/>
            <person name="Wu L."/>
            <person name="Ma J."/>
        </authorList>
    </citation>
    <scope>NUCLEOTIDE SEQUENCE [LARGE SCALE GENOMIC DNA]</scope>
    <source>
        <strain evidence="6">CGMCC 1.15067</strain>
    </source>
</reference>
<dbReference type="Gene3D" id="3.20.20.60">
    <property type="entry name" value="Phosphoenolpyruvate-binding domains"/>
    <property type="match status" value="1"/>
</dbReference>
<gene>
    <name evidence="5" type="primary">aepX</name>
    <name evidence="5" type="ORF">ACFSGI_21965</name>
</gene>
<dbReference type="SUPFAM" id="SSF51621">
    <property type="entry name" value="Phosphoenolpyruvate/pyruvate domain"/>
    <property type="match status" value="1"/>
</dbReference>
<comment type="similarity">
    <text evidence="3">Belongs to the isocitrate lyase/PEP mutase superfamily. PEP mutase family.</text>
</comment>
<dbReference type="CDD" id="cd02523">
    <property type="entry name" value="PC_cytidylyltransferase"/>
    <property type="match status" value="1"/>
</dbReference>
<accession>A0ABW4V2A3</accession>
<sequence length="532" mass="59066">MKKTQMLKQMITSSELDFIMEAHNGISAKIVEEAGFKGIWGSGLTISASLGVRDNNEASWTQVLDVMEYMNDATTLPILLDGDTGYGNFNNMRRLVRKLEQRGVAGVCIEDKLFPKTNSFISGETQPLADIEEFCGKIQAAKETQLDDDFCVVARLESFIAGWGLDEALRRAEAYRLAGADAILVHSKKADSSDIEAFMKEWGNRHPIVIVPTKYYSTPTDQFRDMGINMVIWANHTLRSAIQSMQQTVQQIYRDQSLINVEGKITTVSEVFSLQGADELKEAEKRYLPTSGKKINAVILAASQGSLGELTQDTPKTMLKVNGKPILSRQIDDLNKVGIKDIAVVRGFAKEQIALNNIATIDNDQYASTQELSSLYLAKDNLAGSATLISYGDIIYKNYILNDLLNDENDITIVVDADPELSGKPQDFIVSEKPYSRNMYSTAVKLVSISESNDYTSFNGEFIGLWKVSQQGAEAVKAILEKLAQQSNFNQLTVVDLFNELVKEYPIAIKFIKGDWLNIDSIVDLQKAGELL</sequence>
<comment type="caution">
    <text evidence="5">The sequence shown here is derived from an EMBL/GenBank/DDBJ whole genome shotgun (WGS) entry which is preliminary data.</text>
</comment>
<dbReference type="EMBL" id="JBHUGF010000011">
    <property type="protein sequence ID" value="MFD1992650.1"/>
    <property type="molecule type" value="Genomic_DNA"/>
</dbReference>
<evidence type="ECO:0000256" key="2">
    <source>
        <dbReference type="ARBA" id="ARBA00024063"/>
    </source>
</evidence>
<keyword evidence="6" id="KW-1185">Reference proteome</keyword>
<dbReference type="NCBIfam" id="TIGR02320">
    <property type="entry name" value="PEP_mutase"/>
    <property type="match status" value="1"/>
</dbReference>
<evidence type="ECO:0000256" key="3">
    <source>
        <dbReference type="ARBA" id="ARBA00038455"/>
    </source>
</evidence>
<dbReference type="GO" id="GO:0050188">
    <property type="term" value="F:phosphoenolpyruvate mutase activity"/>
    <property type="evidence" value="ECO:0007669"/>
    <property type="project" value="UniProtKB-EC"/>
</dbReference>
<dbReference type="InterPro" id="IPR029044">
    <property type="entry name" value="Nucleotide-diphossugar_trans"/>
</dbReference>
<keyword evidence="1 5" id="KW-0413">Isomerase</keyword>
<evidence type="ECO:0000259" key="4">
    <source>
        <dbReference type="Pfam" id="PF12804"/>
    </source>
</evidence>
<dbReference type="InterPro" id="IPR039556">
    <property type="entry name" value="ICL/PEPM"/>
</dbReference>
<feature type="domain" description="MobA-like NTP transferase" evidence="4">
    <location>
        <begin position="297"/>
        <end position="415"/>
    </location>
</feature>
<protein>
    <recommendedName>
        <fullName evidence="2">phosphoenolpyruvate mutase</fullName>
        <ecNumber evidence="2">5.4.2.9</ecNumber>
    </recommendedName>
</protein>
<dbReference type="RefSeq" id="WP_204827181.1">
    <property type="nucleotide sequence ID" value="NZ_JBHUGF010000011.1"/>
</dbReference>
<evidence type="ECO:0000313" key="5">
    <source>
        <dbReference type="EMBL" id="MFD1992650.1"/>
    </source>
</evidence>
<dbReference type="CDD" id="cd00377">
    <property type="entry name" value="ICL_PEPM"/>
    <property type="match status" value="1"/>
</dbReference>
<evidence type="ECO:0000313" key="6">
    <source>
        <dbReference type="Proteomes" id="UP001597403"/>
    </source>
</evidence>
<dbReference type="Gene3D" id="3.90.550.10">
    <property type="entry name" value="Spore Coat Polysaccharide Biosynthesis Protein SpsA, Chain A"/>
    <property type="match status" value="1"/>
</dbReference>
<dbReference type="SUPFAM" id="SSF53448">
    <property type="entry name" value="Nucleotide-diphospho-sugar transferases"/>
    <property type="match status" value="1"/>
</dbReference>
<name>A0ABW4V2A3_9BACL</name>
<dbReference type="PANTHER" id="PTHR42905">
    <property type="entry name" value="PHOSPHOENOLPYRUVATE CARBOXYLASE"/>
    <property type="match status" value="1"/>
</dbReference>
<organism evidence="5 6">
    <name type="scientific">Paenibacillus nicotianae</name>
    <dbReference type="NCBI Taxonomy" id="1526551"/>
    <lineage>
        <taxon>Bacteria</taxon>
        <taxon>Bacillati</taxon>
        <taxon>Bacillota</taxon>
        <taxon>Bacilli</taxon>
        <taxon>Bacillales</taxon>
        <taxon>Paenibacillaceae</taxon>
        <taxon>Paenibacillus</taxon>
    </lineage>
</organism>
<dbReference type="InterPro" id="IPR025877">
    <property type="entry name" value="MobA-like_NTP_Trfase"/>
</dbReference>
<proteinExistence type="inferred from homology"/>
<dbReference type="PANTHER" id="PTHR42905:SF7">
    <property type="entry name" value="PHOSPHOENOLPYRUVATE PHOSPHOMUTASE"/>
    <property type="match status" value="1"/>
</dbReference>
<dbReference type="Pfam" id="PF12804">
    <property type="entry name" value="NTP_transf_3"/>
    <property type="match status" value="1"/>
</dbReference>
<dbReference type="InterPro" id="IPR040442">
    <property type="entry name" value="Pyrv_kinase-like_dom_sf"/>
</dbReference>
<evidence type="ECO:0000256" key="1">
    <source>
        <dbReference type="ARBA" id="ARBA00023235"/>
    </source>
</evidence>
<dbReference type="InterPro" id="IPR012698">
    <property type="entry name" value="PEnolPyrv_PMutase_core"/>
</dbReference>
<dbReference type="EC" id="5.4.2.9" evidence="2"/>